<dbReference type="KEGG" id="cle:Clole_0863"/>
<dbReference type="GO" id="GO:0003677">
    <property type="term" value="F:DNA binding"/>
    <property type="evidence" value="ECO:0007669"/>
    <property type="project" value="InterPro"/>
</dbReference>
<evidence type="ECO:0000259" key="1">
    <source>
        <dbReference type="PROSITE" id="PS50943"/>
    </source>
</evidence>
<evidence type="ECO:0000313" key="3">
    <source>
        <dbReference type="Proteomes" id="UP000008467"/>
    </source>
</evidence>
<dbReference type="CDD" id="cd00093">
    <property type="entry name" value="HTH_XRE"/>
    <property type="match status" value="1"/>
</dbReference>
<sequence length="67" mass="7489">MNVNVEKLKSLIYNNGFTYTDLSNVSGVSRTSINRIVNNGFIPRPSTVGKLCKALNCKVEDLLKEDR</sequence>
<dbReference type="Pfam" id="PF13443">
    <property type="entry name" value="HTH_26"/>
    <property type="match status" value="1"/>
</dbReference>
<gene>
    <name evidence="2" type="ordered locus">Clole_0863</name>
</gene>
<name>F2JQ48_CELLD</name>
<feature type="domain" description="HTH cro/C1-type" evidence="1">
    <location>
        <begin position="8"/>
        <end position="62"/>
    </location>
</feature>
<keyword evidence="3" id="KW-1185">Reference proteome</keyword>
<reference evidence="2 3" key="1">
    <citation type="journal article" date="2011" name="J. Bacteriol.">
        <title>Complete genome sequence of the cellulose-degrading bacterium Cellulosilyticum lentocellum.</title>
        <authorList>
            <consortium name="US DOE Joint Genome Institute"/>
            <person name="Miller D.A."/>
            <person name="Suen G."/>
            <person name="Bruce D."/>
            <person name="Copeland A."/>
            <person name="Cheng J.F."/>
            <person name="Detter C."/>
            <person name="Goodwin L.A."/>
            <person name="Han C.S."/>
            <person name="Hauser L.J."/>
            <person name="Land M.L."/>
            <person name="Lapidus A."/>
            <person name="Lucas S."/>
            <person name="Meincke L."/>
            <person name="Pitluck S."/>
            <person name="Tapia R."/>
            <person name="Teshima H."/>
            <person name="Woyke T."/>
            <person name="Fox B.G."/>
            <person name="Angert E.R."/>
            <person name="Currie C.R."/>
        </authorList>
    </citation>
    <scope>NUCLEOTIDE SEQUENCE [LARGE SCALE GENOMIC DNA]</scope>
    <source>
        <strain evidence="3">ATCC 49066 / DSM 5427 / NCIMB 11756 / RHM5</strain>
    </source>
</reference>
<dbReference type="InterPro" id="IPR001387">
    <property type="entry name" value="Cro/C1-type_HTH"/>
</dbReference>
<dbReference type="Gene3D" id="1.10.260.40">
    <property type="entry name" value="lambda repressor-like DNA-binding domains"/>
    <property type="match status" value="1"/>
</dbReference>
<dbReference type="RefSeq" id="WP_013655897.1">
    <property type="nucleotide sequence ID" value="NC_015275.1"/>
</dbReference>
<dbReference type="EMBL" id="CP002582">
    <property type="protein sequence ID" value="ADZ82596.1"/>
    <property type="molecule type" value="Genomic_DNA"/>
</dbReference>
<organism evidence="2 3">
    <name type="scientific">Cellulosilyticum lentocellum (strain ATCC 49066 / DSM 5427 / NCIMB 11756 / RHM5)</name>
    <name type="common">Clostridium lentocellum</name>
    <dbReference type="NCBI Taxonomy" id="642492"/>
    <lineage>
        <taxon>Bacteria</taxon>
        <taxon>Bacillati</taxon>
        <taxon>Bacillota</taxon>
        <taxon>Clostridia</taxon>
        <taxon>Lachnospirales</taxon>
        <taxon>Cellulosilyticaceae</taxon>
        <taxon>Cellulosilyticum</taxon>
    </lineage>
</organism>
<evidence type="ECO:0000313" key="2">
    <source>
        <dbReference type="EMBL" id="ADZ82596.1"/>
    </source>
</evidence>
<dbReference type="InterPro" id="IPR010982">
    <property type="entry name" value="Lambda_DNA-bd_dom_sf"/>
</dbReference>
<dbReference type="STRING" id="642492.Clole_0863"/>
<dbReference type="AlphaFoldDB" id="F2JQ48"/>
<accession>F2JQ48</accession>
<proteinExistence type="predicted"/>
<dbReference type="SMART" id="SM00530">
    <property type="entry name" value="HTH_XRE"/>
    <property type="match status" value="1"/>
</dbReference>
<dbReference type="SUPFAM" id="SSF47413">
    <property type="entry name" value="lambda repressor-like DNA-binding domains"/>
    <property type="match status" value="1"/>
</dbReference>
<dbReference type="PROSITE" id="PS50943">
    <property type="entry name" value="HTH_CROC1"/>
    <property type="match status" value="1"/>
</dbReference>
<dbReference type="HOGENOM" id="CLU_066192_61_1_9"/>
<protein>
    <submittedName>
        <fullName evidence="2">Helix-turn-helix domain protein</fullName>
    </submittedName>
</protein>
<dbReference type="Proteomes" id="UP000008467">
    <property type="component" value="Chromosome"/>
</dbReference>